<comment type="similarity">
    <text evidence="1">Belongs to the TALE/M-ATYP homeobox family.</text>
</comment>
<name>A0A0D7BNK4_9AGAR</name>
<dbReference type="Pfam" id="PF05920">
    <property type="entry name" value="Homeobox_KN"/>
    <property type="match status" value="1"/>
</dbReference>
<feature type="compositionally biased region" description="Polar residues" evidence="6">
    <location>
        <begin position="341"/>
        <end position="352"/>
    </location>
</feature>
<evidence type="ECO:0000256" key="4">
    <source>
        <dbReference type="ARBA" id="ARBA00023242"/>
    </source>
</evidence>
<feature type="compositionally biased region" description="Polar residues" evidence="6">
    <location>
        <begin position="296"/>
        <end position="334"/>
    </location>
</feature>
<reference evidence="8 9" key="1">
    <citation type="journal article" date="2015" name="Fungal Genet. Biol.">
        <title>Evolution of novel wood decay mechanisms in Agaricales revealed by the genome sequences of Fistulina hepatica and Cylindrobasidium torrendii.</title>
        <authorList>
            <person name="Floudas D."/>
            <person name="Held B.W."/>
            <person name="Riley R."/>
            <person name="Nagy L.G."/>
            <person name="Koehler G."/>
            <person name="Ransdell A.S."/>
            <person name="Younus H."/>
            <person name="Chow J."/>
            <person name="Chiniquy J."/>
            <person name="Lipzen A."/>
            <person name="Tritt A."/>
            <person name="Sun H."/>
            <person name="Haridas S."/>
            <person name="LaButti K."/>
            <person name="Ohm R.A."/>
            <person name="Kues U."/>
            <person name="Blanchette R.A."/>
            <person name="Grigoriev I.V."/>
            <person name="Minto R.E."/>
            <person name="Hibbett D.S."/>
        </authorList>
    </citation>
    <scope>NUCLEOTIDE SEQUENCE [LARGE SCALE GENOMIC DNA]</scope>
    <source>
        <strain evidence="8 9">FP15055 ss-10</strain>
    </source>
</reference>
<dbReference type="OrthoDB" id="10056939at2759"/>
<accession>A0A0D7BNK4</accession>
<evidence type="ECO:0000256" key="5">
    <source>
        <dbReference type="PROSITE-ProRule" id="PRU00108"/>
    </source>
</evidence>
<dbReference type="InterPro" id="IPR009057">
    <property type="entry name" value="Homeodomain-like_sf"/>
</dbReference>
<organism evidence="8 9">
    <name type="scientific">Cylindrobasidium torrendii FP15055 ss-10</name>
    <dbReference type="NCBI Taxonomy" id="1314674"/>
    <lineage>
        <taxon>Eukaryota</taxon>
        <taxon>Fungi</taxon>
        <taxon>Dikarya</taxon>
        <taxon>Basidiomycota</taxon>
        <taxon>Agaricomycotina</taxon>
        <taxon>Agaricomycetes</taxon>
        <taxon>Agaricomycetidae</taxon>
        <taxon>Agaricales</taxon>
        <taxon>Marasmiineae</taxon>
        <taxon>Physalacriaceae</taxon>
        <taxon>Cylindrobasidium</taxon>
    </lineage>
</organism>
<sequence length="530" mass="57948">MALVNLIQSFGFGTLYAKDLRGTRRVFSHALIHSGPDELITCGKASRRGRAVAVARYTDASHCESYSTWFLSGAWRTITAGHSAMVRGNVEATKEAKHLLDQLYTHGRTMQTDGRLVVSQNSGLTTVGYPERRARMNAGCSLLETAVLCEKNTLLSSSFVSHETGRGGTADGPNYRRAACTVLPILGNLNFSVVWQSPRLVSRGFRALLRRIARGIGYKPIPSRKQSPPLLPTLVTSFEEDLGQRRASLPTLGISRSYSGAQRYSPTGIGPHSSISHSSGSAYSFPPTSAGPFDGLNSSSSDDWIARPSSTPLRHTSFSSTMRISGQRPSNSNKDWPYPSPHQQSSVHNSEQPTLPSLPVPSPGSDPSPSATSGDQRPTRKRGKLPKETTDFLKAWLHRHSDHPYPSEDEKKQLCHATGLSMSQVSNWMINARRRILAPARPHSGPTTTTPYPQAPPSTGGGPVRRTSLPMGSSPYDPGLQLYHSMSLQSYPHAYPQQRSHTTHSTPLPYNHNPYPPEQPYLDGPSYPSY</sequence>
<evidence type="ECO:0000256" key="3">
    <source>
        <dbReference type="ARBA" id="ARBA00023155"/>
    </source>
</evidence>
<dbReference type="EMBL" id="KN880451">
    <property type="protein sequence ID" value="KIY71744.1"/>
    <property type="molecule type" value="Genomic_DNA"/>
</dbReference>
<dbReference type="Gene3D" id="1.10.10.60">
    <property type="entry name" value="Homeodomain-like"/>
    <property type="match status" value="1"/>
</dbReference>
<dbReference type="Proteomes" id="UP000054007">
    <property type="component" value="Unassembled WGS sequence"/>
</dbReference>
<evidence type="ECO:0000256" key="6">
    <source>
        <dbReference type="SAM" id="MobiDB-lite"/>
    </source>
</evidence>
<keyword evidence="2 5" id="KW-0238">DNA-binding</keyword>
<dbReference type="InterPro" id="IPR008422">
    <property type="entry name" value="KN_HD"/>
</dbReference>
<evidence type="ECO:0000256" key="2">
    <source>
        <dbReference type="ARBA" id="ARBA00023125"/>
    </source>
</evidence>
<evidence type="ECO:0000259" key="7">
    <source>
        <dbReference type="PROSITE" id="PS50071"/>
    </source>
</evidence>
<feature type="region of interest" description="Disordered" evidence="6">
    <location>
        <begin position="263"/>
        <end position="387"/>
    </location>
</feature>
<feature type="region of interest" description="Disordered" evidence="6">
    <location>
        <begin position="440"/>
        <end position="530"/>
    </location>
</feature>
<evidence type="ECO:0000313" key="8">
    <source>
        <dbReference type="EMBL" id="KIY71744.1"/>
    </source>
</evidence>
<feature type="domain" description="Homeobox" evidence="7">
    <location>
        <begin position="376"/>
        <end position="439"/>
    </location>
</feature>
<dbReference type="GO" id="GO:0006355">
    <property type="term" value="P:regulation of DNA-templated transcription"/>
    <property type="evidence" value="ECO:0007669"/>
    <property type="project" value="InterPro"/>
</dbReference>
<keyword evidence="4 5" id="KW-0539">Nucleus</keyword>
<proteinExistence type="inferred from homology"/>
<protein>
    <recommendedName>
        <fullName evidence="7">Homeobox domain-containing protein</fullName>
    </recommendedName>
</protein>
<dbReference type="InterPro" id="IPR050224">
    <property type="entry name" value="TALE_homeobox"/>
</dbReference>
<dbReference type="STRING" id="1314674.A0A0D7BNK4"/>
<dbReference type="SMART" id="SM00389">
    <property type="entry name" value="HOX"/>
    <property type="match status" value="1"/>
</dbReference>
<dbReference type="GO" id="GO:0003677">
    <property type="term" value="F:DNA binding"/>
    <property type="evidence" value="ECO:0007669"/>
    <property type="project" value="UniProtKB-UniRule"/>
</dbReference>
<dbReference type="AlphaFoldDB" id="A0A0D7BNK4"/>
<feature type="compositionally biased region" description="Low complexity" evidence="6">
    <location>
        <begin position="268"/>
        <end position="281"/>
    </location>
</feature>
<evidence type="ECO:0000256" key="1">
    <source>
        <dbReference type="ARBA" id="ARBA00005800"/>
    </source>
</evidence>
<feature type="compositionally biased region" description="Pro residues" evidence="6">
    <location>
        <begin position="356"/>
        <end position="366"/>
    </location>
</feature>
<dbReference type="SUPFAM" id="SSF46689">
    <property type="entry name" value="Homeodomain-like"/>
    <property type="match status" value="1"/>
</dbReference>
<dbReference type="GO" id="GO:0005634">
    <property type="term" value="C:nucleus"/>
    <property type="evidence" value="ECO:0007669"/>
    <property type="project" value="UniProtKB-SubCell"/>
</dbReference>
<dbReference type="PANTHER" id="PTHR11850">
    <property type="entry name" value="HOMEOBOX PROTEIN TRANSCRIPTION FACTORS"/>
    <property type="match status" value="1"/>
</dbReference>
<keyword evidence="9" id="KW-1185">Reference proteome</keyword>
<feature type="DNA-binding region" description="Homeobox" evidence="5">
    <location>
        <begin position="378"/>
        <end position="440"/>
    </location>
</feature>
<dbReference type="InterPro" id="IPR001356">
    <property type="entry name" value="HD"/>
</dbReference>
<comment type="subcellular location">
    <subcellularLocation>
        <location evidence="5">Nucleus</location>
    </subcellularLocation>
</comment>
<feature type="compositionally biased region" description="Polar residues" evidence="6">
    <location>
        <begin position="497"/>
        <end position="508"/>
    </location>
</feature>
<gene>
    <name evidence="8" type="ORF">CYLTODRAFT_441111</name>
</gene>
<keyword evidence="3 5" id="KW-0371">Homeobox</keyword>
<evidence type="ECO:0000313" key="9">
    <source>
        <dbReference type="Proteomes" id="UP000054007"/>
    </source>
</evidence>
<dbReference type="PROSITE" id="PS50071">
    <property type="entry name" value="HOMEOBOX_2"/>
    <property type="match status" value="1"/>
</dbReference>
<dbReference type="CDD" id="cd00086">
    <property type="entry name" value="homeodomain"/>
    <property type="match status" value="1"/>
</dbReference>